<evidence type="ECO:0000256" key="7">
    <source>
        <dbReference type="ARBA" id="ARBA00022984"/>
    </source>
</evidence>
<organism evidence="12 13">
    <name type="scientific">Saccharibacillus alkalitolerans</name>
    <dbReference type="NCBI Taxonomy" id="2705290"/>
    <lineage>
        <taxon>Bacteria</taxon>
        <taxon>Bacillati</taxon>
        <taxon>Bacillota</taxon>
        <taxon>Bacilli</taxon>
        <taxon>Bacillales</taxon>
        <taxon>Paenibacillaceae</taxon>
        <taxon>Saccharibacillus</taxon>
    </lineage>
</organism>
<evidence type="ECO:0000256" key="10">
    <source>
        <dbReference type="SAM" id="Phobius"/>
    </source>
</evidence>
<keyword evidence="10" id="KW-1133">Transmembrane helix</keyword>
<sequence length="451" mass="49289">MTRFPHLKQYVREHPDNKMAWYLLGKEYEADGQPGKANYCFNKAQEVYEAYEHAHVPEDILAEYEEKLHLAAEKRQKKAAGRRRWLLLAVLLLLAGFRYAEAPGMNVPRTAAQPDVLAGAAPDAAPEVFTAGETGNPASLGTAAAAYLQDGRRVPVSVLGLERSGKWLLWNKTAPVIAEIEPGSAPGESVLRSYDPKTCDCEANVSGAERKAARVWMNEQESLAALSSAIVHYREGAGKLPGSLEELNRPFPRNVLSGSTPAMKRSFAVMAAMSKRKAYGQEVPPPSEGGPSVSAATLGGSPYLDEPLEIVVDRSRHRLALVSGNVLLRSYEVGLGGSRTPTGTYVISDKVVNPNGRSDGEFGSRGMQLSDTDYAIHGTDEPESIGGDESHGCVRMNREDIEELFDLVPAGTKVTLADDVLPEETLVPKQRFRSENRQDQTNDKKVYKWLN</sequence>
<dbReference type="SUPFAM" id="SSF141523">
    <property type="entry name" value="L,D-transpeptidase catalytic domain-like"/>
    <property type="match status" value="1"/>
</dbReference>
<keyword evidence="4" id="KW-0808">Transferase</keyword>
<keyword evidence="10" id="KW-0812">Transmembrane</keyword>
<evidence type="ECO:0000313" key="12">
    <source>
        <dbReference type="EMBL" id="NGZ75696.1"/>
    </source>
</evidence>
<dbReference type="CDD" id="cd16913">
    <property type="entry name" value="YkuD_like"/>
    <property type="match status" value="1"/>
</dbReference>
<dbReference type="Proteomes" id="UP000800303">
    <property type="component" value="Unassembled WGS sequence"/>
</dbReference>
<comment type="pathway">
    <text evidence="1 9">Cell wall biogenesis; peptidoglycan biosynthesis.</text>
</comment>
<dbReference type="PANTHER" id="PTHR30582">
    <property type="entry name" value="L,D-TRANSPEPTIDASE"/>
    <property type="match status" value="1"/>
</dbReference>
<keyword evidence="7 9" id="KW-0573">Peptidoglycan synthesis</keyword>
<proteinExistence type="inferred from homology"/>
<keyword evidence="3" id="KW-0328">Glycosyltransferase</keyword>
<evidence type="ECO:0000256" key="2">
    <source>
        <dbReference type="ARBA" id="ARBA00005992"/>
    </source>
</evidence>
<feature type="active site" description="Proton donor/acceptor" evidence="9">
    <location>
        <position position="377"/>
    </location>
</feature>
<keyword evidence="5" id="KW-0378">Hydrolase</keyword>
<dbReference type="Gene3D" id="2.40.440.10">
    <property type="entry name" value="L,D-transpeptidase catalytic domain-like"/>
    <property type="match status" value="1"/>
</dbReference>
<feature type="active site" description="Nucleophile" evidence="9">
    <location>
        <position position="393"/>
    </location>
</feature>
<dbReference type="InterPro" id="IPR011990">
    <property type="entry name" value="TPR-like_helical_dom_sf"/>
</dbReference>
<reference evidence="12 13" key="1">
    <citation type="submission" date="2020-01" db="EMBL/GenBank/DDBJ databases">
        <title>Polyphasic characterisation and genomic insights into a novel alkali tolerant bacterium VR-M41.</title>
        <authorList>
            <person name="Vemuluri V.R."/>
        </authorList>
    </citation>
    <scope>NUCLEOTIDE SEQUENCE [LARGE SCALE GENOMIC DNA]</scope>
    <source>
        <strain evidence="12 13">VR-M41</strain>
    </source>
</reference>
<dbReference type="InterPro" id="IPR050979">
    <property type="entry name" value="LD-transpeptidase"/>
</dbReference>
<evidence type="ECO:0000256" key="3">
    <source>
        <dbReference type="ARBA" id="ARBA00022676"/>
    </source>
</evidence>
<feature type="domain" description="L,D-TPase catalytic" evidence="11">
    <location>
        <begin position="308"/>
        <end position="417"/>
    </location>
</feature>
<evidence type="ECO:0000256" key="6">
    <source>
        <dbReference type="ARBA" id="ARBA00022960"/>
    </source>
</evidence>
<evidence type="ECO:0000256" key="4">
    <source>
        <dbReference type="ARBA" id="ARBA00022679"/>
    </source>
</evidence>
<dbReference type="SUPFAM" id="SSF48452">
    <property type="entry name" value="TPR-like"/>
    <property type="match status" value="1"/>
</dbReference>
<dbReference type="InterPro" id="IPR038063">
    <property type="entry name" value="Transpep_catalytic_dom"/>
</dbReference>
<evidence type="ECO:0000313" key="13">
    <source>
        <dbReference type="Proteomes" id="UP000800303"/>
    </source>
</evidence>
<evidence type="ECO:0000256" key="9">
    <source>
        <dbReference type="PROSITE-ProRule" id="PRU01373"/>
    </source>
</evidence>
<keyword evidence="8 9" id="KW-0961">Cell wall biogenesis/degradation</keyword>
<accession>A0ABX0F406</accession>
<comment type="similarity">
    <text evidence="2">Belongs to the YkuD family.</text>
</comment>
<dbReference type="PROSITE" id="PS52029">
    <property type="entry name" value="LD_TPASE"/>
    <property type="match status" value="1"/>
</dbReference>
<evidence type="ECO:0000256" key="1">
    <source>
        <dbReference type="ARBA" id="ARBA00004752"/>
    </source>
</evidence>
<feature type="transmembrane region" description="Helical" evidence="10">
    <location>
        <begin position="84"/>
        <end position="100"/>
    </location>
</feature>
<keyword evidence="6 9" id="KW-0133">Cell shape</keyword>
<evidence type="ECO:0000256" key="5">
    <source>
        <dbReference type="ARBA" id="ARBA00022801"/>
    </source>
</evidence>
<dbReference type="EMBL" id="JAAFGS010000003">
    <property type="protein sequence ID" value="NGZ75696.1"/>
    <property type="molecule type" value="Genomic_DNA"/>
</dbReference>
<dbReference type="PANTHER" id="PTHR30582:SF24">
    <property type="entry name" value="L,D-TRANSPEPTIDASE ERFK_SRFK-RELATED"/>
    <property type="match status" value="1"/>
</dbReference>
<evidence type="ECO:0000256" key="8">
    <source>
        <dbReference type="ARBA" id="ARBA00023316"/>
    </source>
</evidence>
<name>A0ABX0F406_9BACL</name>
<evidence type="ECO:0000259" key="11">
    <source>
        <dbReference type="PROSITE" id="PS52029"/>
    </source>
</evidence>
<keyword evidence="10" id="KW-0472">Membrane</keyword>
<protein>
    <submittedName>
        <fullName evidence="12">L,D-transpeptidase</fullName>
    </submittedName>
</protein>
<comment type="caution">
    <text evidence="12">The sequence shown here is derived from an EMBL/GenBank/DDBJ whole genome shotgun (WGS) entry which is preliminary data.</text>
</comment>
<dbReference type="RefSeq" id="WP_166274114.1">
    <property type="nucleotide sequence ID" value="NZ_JAAFGS010000003.1"/>
</dbReference>
<gene>
    <name evidence="12" type="ORF">GYN08_10205</name>
</gene>
<keyword evidence="13" id="KW-1185">Reference proteome</keyword>
<dbReference type="Pfam" id="PF03734">
    <property type="entry name" value="YkuD"/>
    <property type="match status" value="1"/>
</dbReference>
<dbReference type="InterPro" id="IPR005490">
    <property type="entry name" value="LD_TPept_cat_dom"/>
</dbReference>